<feature type="compositionally biased region" description="Polar residues" evidence="9">
    <location>
        <begin position="48"/>
        <end position="67"/>
    </location>
</feature>
<dbReference type="InterPro" id="IPR051681">
    <property type="entry name" value="Ser/Thr_Kinases-Pseudokinases"/>
</dbReference>
<comment type="catalytic activity">
    <reaction evidence="7">
        <text>L-seryl-[protein] + ATP = O-phospho-L-seryl-[protein] + ADP + H(+)</text>
        <dbReference type="Rhea" id="RHEA:17989"/>
        <dbReference type="Rhea" id="RHEA-COMP:9863"/>
        <dbReference type="Rhea" id="RHEA-COMP:11604"/>
        <dbReference type="ChEBI" id="CHEBI:15378"/>
        <dbReference type="ChEBI" id="CHEBI:29999"/>
        <dbReference type="ChEBI" id="CHEBI:30616"/>
        <dbReference type="ChEBI" id="CHEBI:83421"/>
        <dbReference type="ChEBI" id="CHEBI:456216"/>
        <dbReference type="EC" id="2.7.11.1"/>
    </reaction>
</comment>
<evidence type="ECO:0000256" key="6">
    <source>
        <dbReference type="ARBA" id="ARBA00047899"/>
    </source>
</evidence>
<dbReference type="Gene3D" id="1.10.510.10">
    <property type="entry name" value="Transferase(Phosphotransferase) domain 1"/>
    <property type="match status" value="1"/>
</dbReference>
<feature type="compositionally biased region" description="Polar residues" evidence="9">
    <location>
        <begin position="523"/>
        <end position="538"/>
    </location>
</feature>
<proteinExistence type="predicted"/>
<evidence type="ECO:0000256" key="5">
    <source>
        <dbReference type="ARBA" id="ARBA00022840"/>
    </source>
</evidence>
<dbReference type="InterPro" id="IPR008271">
    <property type="entry name" value="Ser/Thr_kinase_AS"/>
</dbReference>
<feature type="region of interest" description="Disordered" evidence="9">
    <location>
        <begin position="1"/>
        <end position="72"/>
    </location>
</feature>
<keyword evidence="4 11" id="KW-0418">Kinase</keyword>
<gene>
    <name evidence="11" type="ORF">BE221DRAFT_192778</name>
</gene>
<dbReference type="EMBL" id="KZ155785">
    <property type="protein sequence ID" value="OUS46084.1"/>
    <property type="molecule type" value="Genomic_DNA"/>
</dbReference>
<dbReference type="PROSITE" id="PS00107">
    <property type="entry name" value="PROTEIN_KINASE_ATP"/>
    <property type="match status" value="1"/>
</dbReference>
<evidence type="ECO:0000256" key="8">
    <source>
        <dbReference type="PROSITE-ProRule" id="PRU10141"/>
    </source>
</evidence>
<dbReference type="InterPro" id="IPR001245">
    <property type="entry name" value="Ser-Thr/Tyr_kinase_cat_dom"/>
</dbReference>
<dbReference type="PANTHER" id="PTHR44329">
    <property type="entry name" value="SERINE/THREONINE-PROTEIN KINASE TNNI3K-RELATED"/>
    <property type="match status" value="1"/>
</dbReference>
<dbReference type="SUPFAM" id="SSF56112">
    <property type="entry name" value="Protein kinase-like (PK-like)"/>
    <property type="match status" value="1"/>
</dbReference>
<protein>
    <submittedName>
        <fullName evidence="11">Putative tyrosine kinase-like protein</fullName>
    </submittedName>
</protein>
<dbReference type="InterPro" id="IPR008942">
    <property type="entry name" value="ENTH_VHS"/>
</dbReference>
<evidence type="ECO:0000313" key="11">
    <source>
        <dbReference type="EMBL" id="OUS46084.1"/>
    </source>
</evidence>
<keyword evidence="5 8" id="KW-0067">ATP-binding</keyword>
<feature type="compositionally biased region" description="Basic residues" evidence="9">
    <location>
        <begin position="1"/>
        <end position="10"/>
    </location>
</feature>
<keyword evidence="1" id="KW-0723">Serine/threonine-protein kinase</keyword>
<dbReference type="InterPro" id="IPR017441">
    <property type="entry name" value="Protein_kinase_ATP_BS"/>
</dbReference>
<dbReference type="FunFam" id="3.30.200.20:FF:000034">
    <property type="entry name" value="Kinase suppressor of Ras 1"/>
    <property type="match status" value="1"/>
</dbReference>
<evidence type="ECO:0000256" key="1">
    <source>
        <dbReference type="ARBA" id="ARBA00022527"/>
    </source>
</evidence>
<feature type="region of interest" description="Disordered" evidence="9">
    <location>
        <begin position="523"/>
        <end position="551"/>
    </location>
</feature>
<dbReference type="Proteomes" id="UP000195557">
    <property type="component" value="Unassembled WGS sequence"/>
</dbReference>
<keyword evidence="3 8" id="KW-0547">Nucleotide-binding</keyword>
<evidence type="ECO:0000256" key="7">
    <source>
        <dbReference type="ARBA" id="ARBA00048679"/>
    </source>
</evidence>
<sequence length="858" mass="94112">MRRASSRARRVHDAEESTSTSAQDDARATSSRSAQTSARTTMDRDHASSGTGDASGALATSRTNAEGSLTERVKHAVRSMSANEYSCVKSTLPTFASIKRKHLERLVRATWASEFEAENAEEIARALARVNVLRSPLSALRRAGLLHALARYGSNSMLYPLYAWREKLFDEPLEAYSSDDRSELARARRKMCAEFNRGAGAKDRQGQNACAGLVAPCAALVRAKVKFHRHFVAFENNYSVDAREEVLLDDEDDIGMSDPISSLSLCALIAISGKARRVLDVAAPLLPDLSEWVTEANAADGLQWAELVAFVARMALQEADLAYGAALFVAATLAEEKRLSESDNEKFQVEYDALRQCFAVARSKVYLHEESVHELGVNAPDFLETETDIKEILSANAPAKKHVLDTTFINLMDADVSGEPMSVTYATPVVGETPPLIEFDGPGSHAVDWYNPFGLAPPQDLGVRPGHRRKPSDFDLEAFAAPLEFTPLQSGPASELTYVDPFATPANAPNADALDMNALTQLLGTPKRTPSPSRQGAHTPQKPPRSPMHQPDWFVEIPLAELEFGRQIGRGAFGEVFRGKFRGTDVAIKRLCVLDGSAAAPMMTSEETSDDRGLAEFKRELSFLSRLRHRHIVQFIGAATEPPNLCIVMDYCDKGSLYAYLHNQSKTLSAFKVLKWMSEAAKGLVYLHASGIIHRDVKSGNLFIDDGGSIKIGDFGLSKFHSGASTSGGMMSVVGTYQFMAPELLNGQPRYTSAVDVYSFGIVMWECLTREEPFVGLSPMQIVAALLRGERPGDGATETNDMELPEEYLERMRACWDAEPGVRPAMKDVAPELERLFLNEKRRVLAAKRAVDQTPSLI</sequence>
<dbReference type="GO" id="GO:0004674">
    <property type="term" value="F:protein serine/threonine kinase activity"/>
    <property type="evidence" value="ECO:0007669"/>
    <property type="project" value="UniProtKB-KW"/>
</dbReference>
<dbReference type="eggNOG" id="KOG0192">
    <property type="taxonomic scope" value="Eukaryota"/>
</dbReference>
<dbReference type="PROSITE" id="PS50011">
    <property type="entry name" value="PROTEIN_KINASE_DOM"/>
    <property type="match status" value="1"/>
</dbReference>
<dbReference type="GO" id="GO:0005524">
    <property type="term" value="F:ATP binding"/>
    <property type="evidence" value="ECO:0007669"/>
    <property type="project" value="UniProtKB-UniRule"/>
</dbReference>
<dbReference type="PROSITE" id="PS00108">
    <property type="entry name" value="PROTEIN_KINASE_ST"/>
    <property type="match status" value="1"/>
</dbReference>
<comment type="catalytic activity">
    <reaction evidence="6">
        <text>L-threonyl-[protein] + ATP = O-phospho-L-threonyl-[protein] + ADP + H(+)</text>
        <dbReference type="Rhea" id="RHEA:46608"/>
        <dbReference type="Rhea" id="RHEA-COMP:11060"/>
        <dbReference type="Rhea" id="RHEA-COMP:11605"/>
        <dbReference type="ChEBI" id="CHEBI:15378"/>
        <dbReference type="ChEBI" id="CHEBI:30013"/>
        <dbReference type="ChEBI" id="CHEBI:30616"/>
        <dbReference type="ChEBI" id="CHEBI:61977"/>
        <dbReference type="ChEBI" id="CHEBI:456216"/>
        <dbReference type="EC" id="2.7.11.1"/>
    </reaction>
</comment>
<dbReference type="PANTHER" id="PTHR44329:SF288">
    <property type="entry name" value="MITOGEN-ACTIVATED PROTEIN KINASE KINASE KINASE 20"/>
    <property type="match status" value="1"/>
</dbReference>
<dbReference type="CDD" id="cd13999">
    <property type="entry name" value="STKc_MAP3K-like"/>
    <property type="match status" value="1"/>
</dbReference>
<organism evidence="11">
    <name type="scientific">Ostreococcus tauri</name>
    <name type="common">Marine green alga</name>
    <dbReference type="NCBI Taxonomy" id="70448"/>
    <lineage>
        <taxon>Eukaryota</taxon>
        <taxon>Viridiplantae</taxon>
        <taxon>Chlorophyta</taxon>
        <taxon>Mamiellophyceae</taxon>
        <taxon>Mamiellales</taxon>
        <taxon>Bathycoccaceae</taxon>
        <taxon>Ostreococcus</taxon>
    </lineage>
</organism>
<feature type="binding site" evidence="8">
    <location>
        <position position="589"/>
    </location>
    <ligand>
        <name>ATP</name>
        <dbReference type="ChEBI" id="CHEBI:30616"/>
    </ligand>
</feature>
<evidence type="ECO:0000256" key="9">
    <source>
        <dbReference type="SAM" id="MobiDB-lite"/>
    </source>
</evidence>
<accession>A0A1Y5ICZ0</accession>
<dbReference type="Gene3D" id="1.25.40.90">
    <property type="match status" value="1"/>
</dbReference>
<feature type="compositionally biased region" description="Low complexity" evidence="9">
    <location>
        <begin position="17"/>
        <end position="40"/>
    </location>
</feature>
<dbReference type="Pfam" id="PF07714">
    <property type="entry name" value="PK_Tyr_Ser-Thr"/>
    <property type="match status" value="1"/>
</dbReference>
<dbReference type="Gene3D" id="3.30.200.20">
    <property type="entry name" value="Phosphorylase Kinase, domain 1"/>
    <property type="match status" value="1"/>
</dbReference>
<name>A0A1Y5ICZ0_OSTTA</name>
<keyword evidence="2" id="KW-0808">Transferase</keyword>
<reference evidence="11" key="1">
    <citation type="submission" date="2017-04" db="EMBL/GenBank/DDBJ databases">
        <title>Population genomics of picophytoplankton unveils novel chromosome hypervariability.</title>
        <authorList>
            <consortium name="DOE Joint Genome Institute"/>
            <person name="Blanc-Mathieu R."/>
            <person name="Krasovec M."/>
            <person name="Hebrard M."/>
            <person name="Yau S."/>
            <person name="Desgranges E."/>
            <person name="Martin J."/>
            <person name="Schackwitz W."/>
            <person name="Kuo A."/>
            <person name="Salin G."/>
            <person name="Donnadieu C."/>
            <person name="Desdevises Y."/>
            <person name="Sanchez-Ferandin S."/>
            <person name="Moreau H."/>
            <person name="Rivals E."/>
            <person name="Grigoriev I.V."/>
            <person name="Grimsley N."/>
            <person name="Eyre-Walker A."/>
            <person name="Piganeau G."/>
        </authorList>
    </citation>
    <scope>NUCLEOTIDE SEQUENCE [LARGE SCALE GENOMIC DNA]</scope>
    <source>
        <strain evidence="11">RCC 1115</strain>
    </source>
</reference>
<dbReference type="SMART" id="SM00220">
    <property type="entry name" value="S_TKc"/>
    <property type="match status" value="1"/>
</dbReference>
<dbReference type="AlphaFoldDB" id="A0A1Y5ICZ0"/>
<feature type="domain" description="Protein kinase" evidence="10">
    <location>
        <begin position="562"/>
        <end position="838"/>
    </location>
</feature>
<evidence type="ECO:0000256" key="3">
    <source>
        <dbReference type="ARBA" id="ARBA00022741"/>
    </source>
</evidence>
<dbReference type="InterPro" id="IPR011009">
    <property type="entry name" value="Kinase-like_dom_sf"/>
</dbReference>
<dbReference type="InterPro" id="IPR000719">
    <property type="entry name" value="Prot_kinase_dom"/>
</dbReference>
<evidence type="ECO:0000256" key="2">
    <source>
        <dbReference type="ARBA" id="ARBA00022679"/>
    </source>
</evidence>
<evidence type="ECO:0000256" key="4">
    <source>
        <dbReference type="ARBA" id="ARBA00022777"/>
    </source>
</evidence>
<evidence type="ECO:0000259" key="10">
    <source>
        <dbReference type="PROSITE" id="PS50011"/>
    </source>
</evidence>